<proteinExistence type="predicted"/>
<dbReference type="InParanoid" id="K1XEQ7"/>
<dbReference type="EMBL" id="JH921431">
    <property type="protein sequence ID" value="EKD19398.1"/>
    <property type="molecule type" value="Genomic_DNA"/>
</dbReference>
<dbReference type="OrthoDB" id="10582904at2759"/>
<reference evidence="1 2" key="1">
    <citation type="journal article" date="2012" name="BMC Genomics">
        <title>Sequencing the genome of Marssonina brunnea reveals fungus-poplar co-evolution.</title>
        <authorList>
            <person name="Zhu S."/>
            <person name="Cao Y.-Z."/>
            <person name="Jiang C."/>
            <person name="Tan B.-Y."/>
            <person name="Wang Z."/>
            <person name="Feng S."/>
            <person name="Zhang L."/>
            <person name="Su X.-H."/>
            <person name="Brejova B."/>
            <person name="Vinar T."/>
            <person name="Xu M."/>
            <person name="Wang M.-X."/>
            <person name="Zhang S.-G."/>
            <person name="Huang M.-R."/>
            <person name="Wu R."/>
            <person name="Zhou Y."/>
        </authorList>
    </citation>
    <scope>NUCLEOTIDE SEQUENCE [LARGE SCALE GENOMIC DNA]</scope>
    <source>
        <strain evidence="1 2">MB_m1</strain>
    </source>
</reference>
<keyword evidence="2" id="KW-1185">Reference proteome</keyword>
<sequence>MFLPFPRLPVELRHMAGQRILHISGAKRSLMKFITTHPCFLTEDFIFIENNNDENKGRIPWSLPALKNAFIEPRNQLGDF</sequence>
<evidence type="ECO:0000313" key="1">
    <source>
        <dbReference type="EMBL" id="EKD19398.1"/>
    </source>
</evidence>
<dbReference type="Proteomes" id="UP000006753">
    <property type="component" value="Unassembled WGS sequence"/>
</dbReference>
<accession>K1XEQ7</accession>
<name>K1XEQ7_MARBU</name>
<evidence type="ECO:0000313" key="2">
    <source>
        <dbReference type="Proteomes" id="UP000006753"/>
    </source>
</evidence>
<dbReference type="HOGENOM" id="CLU_2590235_0_0_1"/>
<gene>
    <name evidence="1" type="ORF">MBM_02635</name>
</gene>
<dbReference type="AlphaFoldDB" id="K1XEQ7"/>
<dbReference type="KEGG" id="mbe:MBM_02635"/>
<organism evidence="1 2">
    <name type="scientific">Marssonina brunnea f. sp. multigermtubi (strain MB_m1)</name>
    <name type="common">Marssonina leaf spot fungus</name>
    <dbReference type="NCBI Taxonomy" id="1072389"/>
    <lineage>
        <taxon>Eukaryota</taxon>
        <taxon>Fungi</taxon>
        <taxon>Dikarya</taxon>
        <taxon>Ascomycota</taxon>
        <taxon>Pezizomycotina</taxon>
        <taxon>Leotiomycetes</taxon>
        <taxon>Helotiales</taxon>
        <taxon>Drepanopezizaceae</taxon>
        <taxon>Drepanopeziza</taxon>
    </lineage>
</organism>
<protein>
    <submittedName>
        <fullName evidence="1">Uncharacterized protein</fullName>
    </submittedName>
</protein>